<reference evidence="2" key="1">
    <citation type="submission" date="2015-07" db="EMBL/GenBank/DDBJ databases">
        <title>Adaptation to a free-living lifestyle via gene acquisitions in the diplomonad Trepomonas sp. PC1.</title>
        <authorList>
            <person name="Xu F."/>
            <person name="Jerlstrom-Hultqvist J."/>
            <person name="Kolisko M."/>
            <person name="Simpson A.G.B."/>
            <person name="Roger A.J."/>
            <person name="Svard S.G."/>
            <person name="Andersson J.O."/>
        </authorList>
    </citation>
    <scope>NUCLEOTIDE SEQUENCE</scope>
    <source>
        <strain evidence="2">PC1</strain>
    </source>
</reference>
<name>A0A146JZT4_9EUKA</name>
<feature type="non-terminal residue" evidence="2">
    <location>
        <position position="1"/>
    </location>
</feature>
<evidence type="ECO:0000313" key="2">
    <source>
        <dbReference type="EMBL" id="JAP88921.1"/>
    </source>
</evidence>
<keyword evidence="1" id="KW-0175">Coiled coil</keyword>
<evidence type="ECO:0000256" key="1">
    <source>
        <dbReference type="SAM" id="Coils"/>
    </source>
</evidence>
<gene>
    <name evidence="2" type="ORF">TPC1_31584</name>
</gene>
<protein>
    <submittedName>
        <fullName evidence="2">Uncharacterized protein</fullName>
    </submittedName>
</protein>
<feature type="coiled-coil region" evidence="1">
    <location>
        <begin position="272"/>
        <end position="299"/>
    </location>
</feature>
<dbReference type="AlphaFoldDB" id="A0A146JZT4"/>
<proteinExistence type="predicted"/>
<sequence>KIGDLQLQISQLTQQVRNQNEIISKQSKLQLEFPEDSGELNLSNLSCVRRNQNLDQTNLSLNNKISFLQQQLKQQKSQITNLQLKIELQGKNQLKMDEISKQNQKLVIENSHILNLKRTLECELEDLQSKFDLVSTNNELLQKDNEFFQIEINELLNVQRDTSEQLQQKINILQMKEIEIQELKLKAQQTNQEEAAREELKNTIANNEIVSLTNQVNELAKQNEQIQTENTLLNKEYYILNQKLQLTLEELYQEQHKIKSAKMNQSQSDDIIENLNSQLEITKQHIETLNQENNYLKQDNDYLMSSVMQNSLQINQLLKSQISNKMLDSALQDCEKIKR</sequence>
<feature type="non-terminal residue" evidence="2">
    <location>
        <position position="339"/>
    </location>
</feature>
<dbReference type="EMBL" id="GDID01007685">
    <property type="protein sequence ID" value="JAP88921.1"/>
    <property type="molecule type" value="Transcribed_RNA"/>
</dbReference>
<feature type="coiled-coil region" evidence="1">
    <location>
        <begin position="110"/>
        <end position="236"/>
    </location>
</feature>
<organism evidence="2">
    <name type="scientific">Trepomonas sp. PC1</name>
    <dbReference type="NCBI Taxonomy" id="1076344"/>
    <lineage>
        <taxon>Eukaryota</taxon>
        <taxon>Metamonada</taxon>
        <taxon>Diplomonadida</taxon>
        <taxon>Hexamitidae</taxon>
        <taxon>Hexamitinae</taxon>
        <taxon>Trepomonas</taxon>
    </lineage>
</organism>
<accession>A0A146JZT4</accession>
<feature type="coiled-coil region" evidence="1">
    <location>
        <begin position="51"/>
        <end position="85"/>
    </location>
</feature>